<evidence type="ECO:0008006" key="2">
    <source>
        <dbReference type="Google" id="ProtNLM"/>
    </source>
</evidence>
<dbReference type="SUPFAM" id="SSF53756">
    <property type="entry name" value="UDP-Glycosyltransferase/glycogen phosphorylase"/>
    <property type="match status" value="1"/>
</dbReference>
<accession>X1IDP1</accession>
<comment type="caution">
    <text evidence="1">The sequence shown here is derived from an EMBL/GenBank/DDBJ whole genome shotgun (WGS) entry which is preliminary data.</text>
</comment>
<sequence length="133" mass="15044">MRILMISQHYEARASGYALQCMDAACGLVERGHRVCVATSLPRGRRVDRGVEVRGVLRCREVVEYQTPSLCHVVRYLRDERVFRKNGAAVAAVARAFVPDVVFFWQFWELGPQVVQRLAARGLPLVLNVGDIF</sequence>
<organism evidence="1">
    <name type="scientific">marine sediment metagenome</name>
    <dbReference type="NCBI Taxonomy" id="412755"/>
    <lineage>
        <taxon>unclassified sequences</taxon>
        <taxon>metagenomes</taxon>
        <taxon>ecological metagenomes</taxon>
    </lineage>
</organism>
<dbReference type="AlphaFoldDB" id="X1IDP1"/>
<gene>
    <name evidence="1" type="ORF">S03H2_64667</name>
</gene>
<proteinExistence type="predicted"/>
<reference evidence="1" key="1">
    <citation type="journal article" date="2014" name="Front. Microbiol.">
        <title>High frequency of phylogenetically diverse reductive dehalogenase-homologous genes in deep subseafloor sedimentary metagenomes.</title>
        <authorList>
            <person name="Kawai M."/>
            <person name="Futagami T."/>
            <person name="Toyoda A."/>
            <person name="Takaki Y."/>
            <person name="Nishi S."/>
            <person name="Hori S."/>
            <person name="Arai W."/>
            <person name="Tsubouchi T."/>
            <person name="Morono Y."/>
            <person name="Uchiyama I."/>
            <person name="Ito T."/>
            <person name="Fujiyama A."/>
            <person name="Inagaki F."/>
            <person name="Takami H."/>
        </authorList>
    </citation>
    <scope>NUCLEOTIDE SEQUENCE</scope>
    <source>
        <strain evidence="1">Expedition CK06-06</strain>
    </source>
</reference>
<evidence type="ECO:0000313" key="1">
    <source>
        <dbReference type="EMBL" id="GAH80501.1"/>
    </source>
</evidence>
<feature type="non-terminal residue" evidence="1">
    <location>
        <position position="133"/>
    </location>
</feature>
<dbReference type="Gene3D" id="3.40.50.2000">
    <property type="entry name" value="Glycogen Phosphorylase B"/>
    <property type="match status" value="1"/>
</dbReference>
<dbReference type="EMBL" id="BARU01042037">
    <property type="protein sequence ID" value="GAH80501.1"/>
    <property type="molecule type" value="Genomic_DNA"/>
</dbReference>
<protein>
    <recommendedName>
        <fullName evidence="2">Glycosyltransferase subfamily 4-like N-terminal domain-containing protein</fullName>
    </recommendedName>
</protein>
<name>X1IDP1_9ZZZZ</name>